<dbReference type="GO" id="GO:0018104">
    <property type="term" value="P:peptidoglycan-protein cross-linking"/>
    <property type="evidence" value="ECO:0007669"/>
    <property type="project" value="TreeGrafter"/>
</dbReference>
<dbReference type="CDD" id="cd13432">
    <property type="entry name" value="LDT_IgD_like_2"/>
    <property type="match status" value="1"/>
</dbReference>
<organism evidence="10 11">
    <name type="scientific">Saccharomonospora xinjiangensis XJ-54</name>
    <dbReference type="NCBI Taxonomy" id="882086"/>
    <lineage>
        <taxon>Bacteria</taxon>
        <taxon>Bacillati</taxon>
        <taxon>Actinomycetota</taxon>
        <taxon>Actinomycetes</taxon>
        <taxon>Pseudonocardiales</taxon>
        <taxon>Pseudonocardiaceae</taxon>
        <taxon>Saccharomonospora</taxon>
    </lineage>
</organism>
<proteinExistence type="predicted"/>
<dbReference type="Pfam" id="PF03734">
    <property type="entry name" value="YkuD"/>
    <property type="match status" value="1"/>
</dbReference>
<dbReference type="AlphaFoldDB" id="I0V389"/>
<reference evidence="10 11" key="1">
    <citation type="submission" date="2012-01" db="EMBL/GenBank/DDBJ databases">
        <title>Improved High-Quality Draft sequence of Saccharomonospora xinjiangensis XJ-54.</title>
        <authorList>
            <consortium name="US DOE Joint Genome Institute"/>
            <person name="Lucas S."/>
            <person name="Han J."/>
            <person name="Lapidus A."/>
            <person name="Cheng J.-F."/>
            <person name="Goodwin L."/>
            <person name="Pitluck S."/>
            <person name="Peters L."/>
            <person name="Mikhailova N."/>
            <person name="Teshima H."/>
            <person name="Detter J.C."/>
            <person name="Han C."/>
            <person name="Tapia R."/>
            <person name="Land M."/>
            <person name="Hauser L."/>
            <person name="Kyrpides N."/>
            <person name="Ivanova N."/>
            <person name="Pagani I."/>
            <person name="Brambilla E.-M."/>
            <person name="Klenk H.-P."/>
            <person name="Woyke T."/>
        </authorList>
    </citation>
    <scope>NUCLEOTIDE SEQUENCE [LARGE SCALE GENOMIC DNA]</scope>
    <source>
        <strain evidence="10 11">XJ-54</strain>
    </source>
</reference>
<dbReference type="GO" id="GO:0016746">
    <property type="term" value="F:acyltransferase activity"/>
    <property type="evidence" value="ECO:0007669"/>
    <property type="project" value="UniProtKB-KW"/>
</dbReference>
<evidence type="ECO:0000313" key="10">
    <source>
        <dbReference type="EMBL" id="EID54592.1"/>
    </source>
</evidence>
<dbReference type="STRING" id="882086.SacxiDRAFT_2363"/>
<evidence type="ECO:0000313" key="11">
    <source>
        <dbReference type="Proteomes" id="UP000004691"/>
    </source>
</evidence>
<dbReference type="InterPro" id="IPR050979">
    <property type="entry name" value="LD-transpeptidase"/>
</dbReference>
<keyword evidence="3 7" id="KW-0133">Cell shape</keyword>
<dbReference type="Gene3D" id="2.40.440.10">
    <property type="entry name" value="L,D-transpeptidase catalytic domain-like"/>
    <property type="match status" value="1"/>
</dbReference>
<evidence type="ECO:0000256" key="8">
    <source>
        <dbReference type="SAM" id="MobiDB-lite"/>
    </source>
</evidence>
<keyword evidence="5" id="KW-0012">Acyltransferase</keyword>
<sequence length="428" mass="45807">MCECDHLSRGATNRHSTTSVRYAGRRGTTLTDSMPAPRRRSLAVLAAALVAALGLTACTGSSGGGSTAQGAQGDDPAASPPAAVSLEPGAGSDGIAPRDPVSVTVENGTIAEIALTNPDGKEVEGELSEDKTNWTATEALGYGKKYTWSGNAKGADGKDVPIKGSFTTVNPSSTNGVSSNVGDGKTYGIAMPISLTFDAPVKDKAAVEKALHVETAPENEGSWAWLSDSSVHWRPKEYWQPNTEVKLNAELYGVHFGDGVYGSNDLTVEFSIGRAQIAKGNTQTHRFEIYRDGEKVADYPASYGRESDPNLVTRNGVHVVMSKHAKYFMNNPGYGYEDFEVNWAVRISNNGEFTHAAPWSVGDQGRANVSHGCVNLSDANAKEFYDSALPGDPVEITGSSQDLKERDGLYYDWIYSWEEWQSFSALDG</sequence>
<dbReference type="HOGENOM" id="CLU_039404_3_0_11"/>
<feature type="region of interest" description="Disordered" evidence="8">
    <location>
        <begin position="1"/>
        <end position="35"/>
    </location>
</feature>
<dbReference type="InterPro" id="IPR005490">
    <property type="entry name" value="LD_TPept_cat_dom"/>
</dbReference>
<keyword evidence="6 7" id="KW-0961">Cell wall biogenesis/degradation</keyword>
<evidence type="ECO:0000256" key="4">
    <source>
        <dbReference type="ARBA" id="ARBA00022984"/>
    </source>
</evidence>
<evidence type="ECO:0000256" key="2">
    <source>
        <dbReference type="ARBA" id="ARBA00022679"/>
    </source>
</evidence>
<dbReference type="SUPFAM" id="SSF141523">
    <property type="entry name" value="L,D-transpeptidase catalytic domain-like"/>
    <property type="match status" value="1"/>
</dbReference>
<dbReference type="GO" id="GO:0071555">
    <property type="term" value="P:cell wall organization"/>
    <property type="evidence" value="ECO:0007669"/>
    <property type="project" value="UniProtKB-UniRule"/>
</dbReference>
<dbReference type="GO" id="GO:0005576">
    <property type="term" value="C:extracellular region"/>
    <property type="evidence" value="ECO:0007669"/>
    <property type="project" value="TreeGrafter"/>
</dbReference>
<evidence type="ECO:0000256" key="7">
    <source>
        <dbReference type="PROSITE-ProRule" id="PRU01373"/>
    </source>
</evidence>
<dbReference type="eggNOG" id="COG1376">
    <property type="taxonomic scope" value="Bacteria"/>
</dbReference>
<evidence type="ECO:0000256" key="3">
    <source>
        <dbReference type="ARBA" id="ARBA00022960"/>
    </source>
</evidence>
<evidence type="ECO:0000256" key="5">
    <source>
        <dbReference type="ARBA" id="ARBA00023315"/>
    </source>
</evidence>
<dbReference type="CDD" id="cd16913">
    <property type="entry name" value="YkuD_like"/>
    <property type="match status" value="1"/>
</dbReference>
<dbReference type="PANTHER" id="PTHR30582:SF2">
    <property type="entry name" value="L,D-TRANSPEPTIDASE YCIB-RELATED"/>
    <property type="match status" value="1"/>
</dbReference>
<dbReference type="Gene3D" id="2.60.40.3710">
    <property type="match status" value="1"/>
</dbReference>
<keyword evidence="11" id="KW-1185">Reference proteome</keyword>
<dbReference type="Gene3D" id="2.60.40.3780">
    <property type="match status" value="1"/>
</dbReference>
<protein>
    <recommendedName>
        <fullName evidence="9">L,D-TPase catalytic domain-containing protein</fullName>
    </recommendedName>
</protein>
<dbReference type="PANTHER" id="PTHR30582">
    <property type="entry name" value="L,D-TRANSPEPTIDASE"/>
    <property type="match status" value="1"/>
</dbReference>
<dbReference type="InterPro" id="IPR041280">
    <property type="entry name" value="Big_10"/>
</dbReference>
<dbReference type="UniPathway" id="UPA00219"/>
<feature type="domain" description="L,D-TPase catalytic" evidence="9">
    <location>
        <begin position="276"/>
        <end position="397"/>
    </location>
</feature>
<accession>I0V389</accession>
<dbReference type="GO" id="GO:0071972">
    <property type="term" value="F:peptidoglycan L,D-transpeptidase activity"/>
    <property type="evidence" value="ECO:0007669"/>
    <property type="project" value="TreeGrafter"/>
</dbReference>
<name>I0V389_9PSEU</name>
<dbReference type="GO" id="GO:0008360">
    <property type="term" value="P:regulation of cell shape"/>
    <property type="evidence" value="ECO:0007669"/>
    <property type="project" value="UniProtKB-UniRule"/>
</dbReference>
<dbReference type="EMBL" id="JH636049">
    <property type="protein sequence ID" value="EID54592.1"/>
    <property type="molecule type" value="Genomic_DNA"/>
</dbReference>
<keyword evidence="4 7" id="KW-0573">Peptidoglycan synthesis</keyword>
<feature type="active site" description="Proton donor/acceptor" evidence="7">
    <location>
        <position position="355"/>
    </location>
</feature>
<feature type="compositionally biased region" description="Polar residues" evidence="8">
    <location>
        <begin position="10"/>
        <end position="20"/>
    </location>
</feature>
<comment type="pathway">
    <text evidence="1 7">Cell wall biogenesis; peptidoglycan biosynthesis.</text>
</comment>
<evidence type="ECO:0000256" key="6">
    <source>
        <dbReference type="ARBA" id="ARBA00023316"/>
    </source>
</evidence>
<feature type="active site" description="Nucleophile" evidence="7">
    <location>
        <position position="373"/>
    </location>
</feature>
<keyword evidence="2" id="KW-0808">Transferase</keyword>
<dbReference type="Proteomes" id="UP000004691">
    <property type="component" value="Unassembled WGS sequence"/>
</dbReference>
<dbReference type="PROSITE" id="PS52029">
    <property type="entry name" value="LD_TPASE"/>
    <property type="match status" value="1"/>
</dbReference>
<dbReference type="InterPro" id="IPR038063">
    <property type="entry name" value="Transpep_catalytic_dom"/>
</dbReference>
<dbReference type="Pfam" id="PF17964">
    <property type="entry name" value="Big_10"/>
    <property type="match status" value="1"/>
</dbReference>
<feature type="compositionally biased region" description="Low complexity" evidence="8">
    <location>
        <begin position="68"/>
        <end position="83"/>
    </location>
</feature>
<feature type="region of interest" description="Disordered" evidence="8">
    <location>
        <begin position="61"/>
        <end position="101"/>
    </location>
</feature>
<evidence type="ECO:0000256" key="1">
    <source>
        <dbReference type="ARBA" id="ARBA00004752"/>
    </source>
</evidence>
<evidence type="ECO:0000259" key="9">
    <source>
        <dbReference type="PROSITE" id="PS52029"/>
    </source>
</evidence>
<gene>
    <name evidence="10" type="ORF">SacxiDRAFT_2363</name>
</gene>